<sequence length="291" mass="34551">MSFKEYMNISEFAKISGTSRRNLLYYDEIGLFSPAIVNEKGYRYYSIRQFNTLDTINILKSLGMPLKEIKAFIETRTPEQAIELFSKQEQKILSEMKRLAYCRKTLKTRIWRIKEALTFELQTLFLQEVPEEYFLATERVQYMEDKTAMKIYFDFFSTLSEHRLDVGYPMCNVIYLDSDAFETDKDNRYQLTQKISKTKAQKNKSNEIIVKPAGYYLTEYRSGLDVYTADQYEVISPRMKAYIAENNLQIHGPVWEFWWLDDTVTKNQNEHIYQTSIHIHPVNPDILLNQE</sequence>
<dbReference type="SUPFAM" id="SSF46955">
    <property type="entry name" value="Putative DNA-binding domain"/>
    <property type="match status" value="1"/>
</dbReference>
<protein>
    <submittedName>
        <fullName evidence="6">Transcriptional regulator MerR family</fullName>
    </submittedName>
</protein>
<dbReference type="InterPro" id="IPR009061">
    <property type="entry name" value="DNA-bd_dom_put_sf"/>
</dbReference>
<dbReference type="STRING" id="931626.Awo_c12180"/>
<dbReference type="AlphaFoldDB" id="H6LDV9"/>
<dbReference type="SMART" id="SM00422">
    <property type="entry name" value="HTH_MERR"/>
    <property type="match status" value="1"/>
</dbReference>
<reference evidence="7" key="1">
    <citation type="submission" date="2011-07" db="EMBL/GenBank/DDBJ databases">
        <title>Complete genome sequence of Acetobacterium woodii.</title>
        <authorList>
            <person name="Poehlein A."/>
            <person name="Schmidt S."/>
            <person name="Kaster A.-K."/>
            <person name="Goenrich M."/>
            <person name="Vollmers J."/>
            <person name="Thuermer A."/>
            <person name="Gottschalk G."/>
            <person name="Thauer R.K."/>
            <person name="Daniel R."/>
            <person name="Mueller V."/>
        </authorList>
    </citation>
    <scope>NUCLEOTIDE SEQUENCE [LARGE SCALE GENOMIC DNA]</scope>
    <source>
        <strain evidence="7">ATCC 29683 / DSM 1030 / JCM 2381 / KCTC 1655 / WB1</strain>
    </source>
</reference>
<dbReference type="Gene3D" id="1.10.1660.10">
    <property type="match status" value="1"/>
</dbReference>
<evidence type="ECO:0000313" key="7">
    <source>
        <dbReference type="Proteomes" id="UP000007177"/>
    </source>
</evidence>
<dbReference type="GO" id="GO:0003700">
    <property type="term" value="F:DNA-binding transcription factor activity"/>
    <property type="evidence" value="ECO:0007669"/>
    <property type="project" value="InterPro"/>
</dbReference>
<dbReference type="SUPFAM" id="SSF55136">
    <property type="entry name" value="Probable bacterial effector-binding domain"/>
    <property type="match status" value="1"/>
</dbReference>
<dbReference type="InterPro" id="IPR000551">
    <property type="entry name" value="MerR-type_HTH_dom"/>
</dbReference>
<dbReference type="PROSITE" id="PS50937">
    <property type="entry name" value="HTH_MERR_2"/>
    <property type="match status" value="1"/>
</dbReference>
<evidence type="ECO:0000256" key="4">
    <source>
        <dbReference type="ARBA" id="ARBA00023163"/>
    </source>
</evidence>
<dbReference type="EMBL" id="CP002987">
    <property type="protein sequence ID" value="AFA48002.1"/>
    <property type="molecule type" value="Genomic_DNA"/>
</dbReference>
<keyword evidence="2" id="KW-0805">Transcription regulation</keyword>
<dbReference type="HOGENOM" id="CLU_065103_0_2_9"/>
<evidence type="ECO:0000313" key="6">
    <source>
        <dbReference type="EMBL" id="AFA48002.1"/>
    </source>
</evidence>
<dbReference type="eggNOG" id="COG0789">
    <property type="taxonomic scope" value="Bacteria"/>
</dbReference>
<dbReference type="RefSeq" id="WP_014355605.1">
    <property type="nucleotide sequence ID" value="NC_016894.1"/>
</dbReference>
<keyword evidence="4" id="KW-0804">Transcription</keyword>
<accession>H6LDV9</accession>
<proteinExistence type="predicted"/>
<keyword evidence="3" id="KW-0238">DNA-binding</keyword>
<dbReference type="eggNOG" id="COG4978">
    <property type="taxonomic scope" value="Bacteria"/>
</dbReference>
<organism evidence="6 7">
    <name type="scientific">Acetobacterium woodii (strain ATCC 29683 / DSM 1030 / JCM 2381 / KCTC 1655 / WB1)</name>
    <dbReference type="NCBI Taxonomy" id="931626"/>
    <lineage>
        <taxon>Bacteria</taxon>
        <taxon>Bacillati</taxon>
        <taxon>Bacillota</taxon>
        <taxon>Clostridia</taxon>
        <taxon>Eubacteriales</taxon>
        <taxon>Eubacteriaceae</taxon>
        <taxon>Acetobacterium</taxon>
    </lineage>
</organism>
<dbReference type="KEGG" id="awo:Awo_c12180"/>
<dbReference type="GO" id="GO:0003677">
    <property type="term" value="F:DNA binding"/>
    <property type="evidence" value="ECO:0007669"/>
    <property type="project" value="UniProtKB-KW"/>
</dbReference>
<dbReference type="InterPro" id="IPR011256">
    <property type="entry name" value="Reg_factor_effector_dom_sf"/>
</dbReference>
<evidence type="ECO:0000259" key="5">
    <source>
        <dbReference type="PROSITE" id="PS50937"/>
    </source>
</evidence>
<gene>
    <name evidence="6" type="ordered locus">Awo_c12180</name>
</gene>
<dbReference type="PANTHER" id="PTHR30204">
    <property type="entry name" value="REDOX-CYCLING DRUG-SENSING TRANSCRIPTIONAL ACTIVATOR SOXR"/>
    <property type="match status" value="1"/>
</dbReference>
<keyword evidence="7" id="KW-1185">Reference proteome</keyword>
<evidence type="ECO:0000256" key="3">
    <source>
        <dbReference type="ARBA" id="ARBA00023125"/>
    </source>
</evidence>
<evidence type="ECO:0000256" key="2">
    <source>
        <dbReference type="ARBA" id="ARBA00023015"/>
    </source>
</evidence>
<feature type="domain" description="HTH merR-type" evidence="5">
    <location>
        <begin position="6"/>
        <end position="75"/>
    </location>
</feature>
<name>H6LDV9_ACEWD</name>
<evidence type="ECO:0000256" key="1">
    <source>
        <dbReference type="ARBA" id="ARBA00022491"/>
    </source>
</evidence>
<dbReference type="Pfam" id="PF13411">
    <property type="entry name" value="MerR_1"/>
    <property type="match status" value="1"/>
</dbReference>
<dbReference type="Gene3D" id="3.20.80.10">
    <property type="entry name" value="Regulatory factor, effector binding domain"/>
    <property type="match status" value="1"/>
</dbReference>
<dbReference type="InterPro" id="IPR047057">
    <property type="entry name" value="MerR_fam"/>
</dbReference>
<keyword evidence="1" id="KW-0678">Repressor</keyword>
<dbReference type="Proteomes" id="UP000007177">
    <property type="component" value="Chromosome"/>
</dbReference>
<dbReference type="PANTHER" id="PTHR30204:SF69">
    <property type="entry name" value="MERR-FAMILY TRANSCRIPTIONAL REGULATOR"/>
    <property type="match status" value="1"/>
</dbReference>
<reference evidence="6 7" key="2">
    <citation type="journal article" date="2012" name="PLoS ONE">
        <title>An ancient pathway combining carbon dioxide fixation with the generation and utilization of a sodium ion gradient for ATP synthesis.</title>
        <authorList>
            <person name="Poehlein A."/>
            <person name="Schmidt S."/>
            <person name="Kaster A.K."/>
            <person name="Goenrich M."/>
            <person name="Vollmers J."/>
            <person name="Thurmer A."/>
            <person name="Bertsch J."/>
            <person name="Schuchmann K."/>
            <person name="Voigt B."/>
            <person name="Hecker M."/>
            <person name="Daniel R."/>
            <person name="Thauer R.K."/>
            <person name="Gottschalk G."/>
            <person name="Muller V."/>
        </authorList>
    </citation>
    <scope>NUCLEOTIDE SEQUENCE [LARGE SCALE GENOMIC DNA]</scope>
    <source>
        <strain evidence="7">ATCC 29683 / DSM 1030 / JCM 2381 / KCTC 1655 / WB1</strain>
    </source>
</reference>